<reference evidence="1" key="1">
    <citation type="submission" date="2012-05" db="EMBL/GenBank/DDBJ databases">
        <authorList>
            <person name="Krishnakumar V."/>
            <person name="Cheung F."/>
            <person name="Xiao Y."/>
            <person name="Chan A."/>
            <person name="Moskal W.A."/>
            <person name="Town C.D."/>
        </authorList>
    </citation>
    <scope>NUCLEOTIDE SEQUENCE</scope>
</reference>
<dbReference type="AlphaFoldDB" id="I3T6H5"/>
<protein>
    <submittedName>
        <fullName evidence="1">Uncharacterized protein</fullName>
    </submittedName>
</protein>
<proteinExistence type="evidence at transcript level"/>
<evidence type="ECO:0000313" key="1">
    <source>
        <dbReference type="EMBL" id="AFK48117.1"/>
    </source>
</evidence>
<accession>I3T6H5</accession>
<name>I3T6H5_MEDTR</name>
<organism evidence="1">
    <name type="scientific">Medicago truncatula</name>
    <name type="common">Barrel medic</name>
    <name type="synonym">Medicago tribuloides</name>
    <dbReference type="NCBI Taxonomy" id="3880"/>
    <lineage>
        <taxon>Eukaryota</taxon>
        <taxon>Viridiplantae</taxon>
        <taxon>Streptophyta</taxon>
        <taxon>Embryophyta</taxon>
        <taxon>Tracheophyta</taxon>
        <taxon>Spermatophyta</taxon>
        <taxon>Magnoliopsida</taxon>
        <taxon>eudicotyledons</taxon>
        <taxon>Gunneridae</taxon>
        <taxon>Pentapetalae</taxon>
        <taxon>rosids</taxon>
        <taxon>fabids</taxon>
        <taxon>Fabales</taxon>
        <taxon>Fabaceae</taxon>
        <taxon>Papilionoideae</taxon>
        <taxon>50 kb inversion clade</taxon>
        <taxon>NPAAA clade</taxon>
        <taxon>Hologalegina</taxon>
        <taxon>IRL clade</taxon>
        <taxon>Trifolieae</taxon>
        <taxon>Medicago</taxon>
    </lineage>
</organism>
<dbReference type="EMBL" id="BT148323">
    <property type="protein sequence ID" value="AFK48117.1"/>
    <property type="molecule type" value="mRNA"/>
</dbReference>
<sequence>MLLLVLQFLADQPLEMDHSPPLDGADQLGMLFSWIPCTGECSPPLQPREQKSHVHLS</sequence>